<protein>
    <submittedName>
        <fullName evidence="1">Uncharacterized protein</fullName>
    </submittedName>
</protein>
<sequence length="386" mass="42998">MSTGSDDDPLHSLRLPLHTCRQHSLRVRERHRPFRCGSSPIPTCPALPTLRCVELQCTFGTFHDFTHLWVSCVSGSGIRHVALAYTPHMWIMSDTHSTVFLPSPQGGEGGGIELQSLSLQSTEMLDYNFLLHSCLVDLSRLKALSIRWRTRIPWPVFAPHVTRIEELDVVLNSTYNLDPRAPPLPLLSLSVCVPETHNPMPLSPRLDPRPEPARLFRGIVCGAHTVREYHRECASASASPKLTTLRLSLPVWIPAQNRLAFAGELFARLTPSVSITANVNVVHGNTNLYRARGNENTSKLRTLVLSADARGYDPPDGGLCTRLDGAAVELGVELKPEVDAESYAGIWPFFPRLQAVGAVLRFQSFTLNPKLLLSRYLFALDLIFRY</sequence>
<dbReference type="AlphaFoldDB" id="A0AAD7A550"/>
<gene>
    <name evidence="1" type="ORF">DFH08DRAFT_958707</name>
</gene>
<dbReference type="EMBL" id="JARIHO010000015">
    <property type="protein sequence ID" value="KAJ7349744.1"/>
    <property type="molecule type" value="Genomic_DNA"/>
</dbReference>
<accession>A0AAD7A550</accession>
<comment type="caution">
    <text evidence="1">The sequence shown here is derived from an EMBL/GenBank/DDBJ whole genome shotgun (WGS) entry which is preliminary data.</text>
</comment>
<reference evidence="1" key="1">
    <citation type="submission" date="2023-03" db="EMBL/GenBank/DDBJ databases">
        <title>Massive genome expansion in bonnet fungi (Mycena s.s.) driven by repeated elements and novel gene families across ecological guilds.</title>
        <authorList>
            <consortium name="Lawrence Berkeley National Laboratory"/>
            <person name="Harder C.B."/>
            <person name="Miyauchi S."/>
            <person name="Viragh M."/>
            <person name="Kuo A."/>
            <person name="Thoen E."/>
            <person name="Andreopoulos B."/>
            <person name="Lu D."/>
            <person name="Skrede I."/>
            <person name="Drula E."/>
            <person name="Henrissat B."/>
            <person name="Morin E."/>
            <person name="Kohler A."/>
            <person name="Barry K."/>
            <person name="LaButti K."/>
            <person name="Morin E."/>
            <person name="Salamov A."/>
            <person name="Lipzen A."/>
            <person name="Mereny Z."/>
            <person name="Hegedus B."/>
            <person name="Baldrian P."/>
            <person name="Stursova M."/>
            <person name="Weitz H."/>
            <person name="Taylor A."/>
            <person name="Grigoriev I.V."/>
            <person name="Nagy L.G."/>
            <person name="Martin F."/>
            <person name="Kauserud H."/>
        </authorList>
    </citation>
    <scope>NUCLEOTIDE SEQUENCE</scope>
    <source>
        <strain evidence="1">CBHHK002</strain>
    </source>
</reference>
<proteinExistence type="predicted"/>
<evidence type="ECO:0000313" key="2">
    <source>
        <dbReference type="Proteomes" id="UP001218218"/>
    </source>
</evidence>
<evidence type="ECO:0000313" key="1">
    <source>
        <dbReference type="EMBL" id="KAJ7349744.1"/>
    </source>
</evidence>
<dbReference type="Proteomes" id="UP001218218">
    <property type="component" value="Unassembled WGS sequence"/>
</dbReference>
<organism evidence="1 2">
    <name type="scientific">Mycena albidolilacea</name>
    <dbReference type="NCBI Taxonomy" id="1033008"/>
    <lineage>
        <taxon>Eukaryota</taxon>
        <taxon>Fungi</taxon>
        <taxon>Dikarya</taxon>
        <taxon>Basidiomycota</taxon>
        <taxon>Agaricomycotina</taxon>
        <taxon>Agaricomycetes</taxon>
        <taxon>Agaricomycetidae</taxon>
        <taxon>Agaricales</taxon>
        <taxon>Marasmiineae</taxon>
        <taxon>Mycenaceae</taxon>
        <taxon>Mycena</taxon>
    </lineage>
</organism>
<name>A0AAD7A550_9AGAR</name>
<keyword evidence="2" id="KW-1185">Reference proteome</keyword>